<gene>
    <name evidence="2" type="primary">Acey_s0067.g44</name>
    <name evidence="2" type="ORF">Y032_0067g44</name>
</gene>
<organism evidence="2 3">
    <name type="scientific">Ancylostoma ceylanicum</name>
    <dbReference type="NCBI Taxonomy" id="53326"/>
    <lineage>
        <taxon>Eukaryota</taxon>
        <taxon>Metazoa</taxon>
        <taxon>Ecdysozoa</taxon>
        <taxon>Nematoda</taxon>
        <taxon>Chromadorea</taxon>
        <taxon>Rhabditida</taxon>
        <taxon>Rhabditina</taxon>
        <taxon>Rhabditomorpha</taxon>
        <taxon>Strongyloidea</taxon>
        <taxon>Ancylostomatidae</taxon>
        <taxon>Ancylostomatinae</taxon>
        <taxon>Ancylostoma</taxon>
    </lineage>
</organism>
<sequence length="276" mass="30232">MDKQRPLSSRTSSKPFLSQSALSRSKLLQKQHLSSSSQRLSFRPIYDSSTSSVQGISVLFAEIAAPREEVRSHLNFNLSTVPNVFLCRRAQHKQGQMSLYGHYVDEVPGSRCPILVQEILERTEVLLQISSEEHPASNDGSNAALGSDEDMFAASNEMKAVILNATSEADINVHIDRRLRFRPSVALIEKQGIVRERVNQFRRLGNFMPMETISGRSSGLSSRSSIDAGSLTGDDDFVKPSAPPVTHSLNMGGARRSSATPIASSLSQLTSTHPPI</sequence>
<evidence type="ECO:0000313" key="3">
    <source>
        <dbReference type="Proteomes" id="UP000024635"/>
    </source>
</evidence>
<name>A0A016U038_9BILA</name>
<evidence type="ECO:0000256" key="1">
    <source>
        <dbReference type="SAM" id="MobiDB-lite"/>
    </source>
</evidence>
<feature type="region of interest" description="Disordered" evidence="1">
    <location>
        <begin position="1"/>
        <end position="20"/>
    </location>
</feature>
<dbReference type="EMBL" id="JARK01001403">
    <property type="protein sequence ID" value="EYC08202.1"/>
    <property type="molecule type" value="Genomic_DNA"/>
</dbReference>
<comment type="caution">
    <text evidence="2">The sequence shown here is derived from an EMBL/GenBank/DDBJ whole genome shotgun (WGS) entry which is preliminary data.</text>
</comment>
<reference evidence="3" key="1">
    <citation type="journal article" date="2015" name="Nat. Genet.">
        <title>The genome and transcriptome of the zoonotic hookworm Ancylostoma ceylanicum identify infection-specific gene families.</title>
        <authorList>
            <person name="Schwarz E.M."/>
            <person name="Hu Y."/>
            <person name="Antoshechkin I."/>
            <person name="Miller M.M."/>
            <person name="Sternberg P.W."/>
            <person name="Aroian R.V."/>
        </authorList>
    </citation>
    <scope>NUCLEOTIDE SEQUENCE</scope>
    <source>
        <strain evidence="3">HY135</strain>
    </source>
</reference>
<keyword evidence="3" id="KW-1185">Reference proteome</keyword>
<dbReference type="OrthoDB" id="5875114at2759"/>
<evidence type="ECO:0000313" key="2">
    <source>
        <dbReference type="EMBL" id="EYC08202.1"/>
    </source>
</evidence>
<feature type="region of interest" description="Disordered" evidence="1">
    <location>
        <begin position="231"/>
        <end position="276"/>
    </location>
</feature>
<dbReference type="AlphaFoldDB" id="A0A016U038"/>
<dbReference type="STRING" id="53326.A0A016U038"/>
<dbReference type="Proteomes" id="UP000024635">
    <property type="component" value="Unassembled WGS sequence"/>
</dbReference>
<proteinExistence type="predicted"/>
<protein>
    <submittedName>
        <fullName evidence="2">Uncharacterized protein</fullName>
    </submittedName>
</protein>
<accession>A0A016U038</accession>
<feature type="compositionally biased region" description="Polar residues" evidence="1">
    <location>
        <begin position="257"/>
        <end position="276"/>
    </location>
</feature>